<dbReference type="AlphaFoldDB" id="A0AAU6WSC0"/>
<keyword evidence="1" id="KW-1133">Transmembrane helix</keyword>
<evidence type="ECO:0000256" key="1">
    <source>
        <dbReference type="SAM" id="Phobius"/>
    </source>
</evidence>
<feature type="transmembrane region" description="Helical" evidence="1">
    <location>
        <begin position="54"/>
        <end position="73"/>
    </location>
</feature>
<keyword evidence="1" id="KW-0812">Transmembrane</keyword>
<proteinExistence type="predicted"/>
<evidence type="ECO:0000313" key="3">
    <source>
        <dbReference type="Proteomes" id="UP001463665"/>
    </source>
</evidence>
<dbReference type="RefSeq" id="WP_345767165.1">
    <property type="nucleotide sequence ID" value="NZ_CP154834.1"/>
</dbReference>
<evidence type="ECO:0000313" key="2">
    <source>
        <dbReference type="EMBL" id="XAO75473.1"/>
    </source>
</evidence>
<keyword evidence="3" id="KW-1185">Reference proteome</keyword>
<protein>
    <submittedName>
        <fullName evidence="2">Uncharacterized protein</fullName>
    </submittedName>
</protein>
<name>A0AAU6WSC0_9FLAO</name>
<feature type="transmembrane region" description="Helical" evidence="1">
    <location>
        <begin position="366"/>
        <end position="386"/>
    </location>
</feature>
<organism evidence="2 3">
    <name type="scientific">Chryseobacterium endophyticum</name>
    <dbReference type="NCBI Taxonomy" id="1854762"/>
    <lineage>
        <taxon>Bacteria</taxon>
        <taxon>Pseudomonadati</taxon>
        <taxon>Bacteroidota</taxon>
        <taxon>Flavobacteriia</taxon>
        <taxon>Flavobacteriales</taxon>
        <taxon>Weeksellaceae</taxon>
        <taxon>Chryseobacterium group</taxon>
        <taxon>Chryseobacterium</taxon>
    </lineage>
</organism>
<accession>A0AAU6WSC0</accession>
<sequence length="427" mass="50721">MDKKLKRFFVKSVVVLLIIHLGYFLYGYVKFKGLEQVSIYTEFYRFKFYDDVSISHFFISGLFLFVFLVILLWKHSRQGYSFINLFKTGAALLLVSFLTFTFFISYSLGMNAKLRHDLPEKDLNKDKTLLNVLRPFLYNFTSYSSEKLFNPEHILYPKPYPVIGQKDSIRYATYHEEYYSIQHTYYSIDTLKVLTSDKKKISTGAKFFSDFLQMDPEEFNKRIISEKVIKDSTEIIYKGQEIQPEYDDRVCIFLENNNLFSPASDLTVSEQQYHNAVERYNLLYRYKQDSLLHRFQKLNMVLKKYNIETQIIPEDLTKDVFYYRDHKKEILNGIRNTFERNDLAKKLKAVDHLFYHPNYLHPSIRMIFAAVVVSVWLVLFLFYLIWNFKNKKKPAAPKKNEAAQLFGQPHFAVLPYVISIRTARNDG</sequence>
<gene>
    <name evidence="2" type="ORF">AAFP95_05965</name>
</gene>
<feature type="transmembrane region" description="Helical" evidence="1">
    <location>
        <begin position="12"/>
        <end position="29"/>
    </location>
</feature>
<dbReference type="Proteomes" id="UP001463665">
    <property type="component" value="Chromosome"/>
</dbReference>
<keyword evidence="1" id="KW-0472">Membrane</keyword>
<dbReference type="EMBL" id="CP154834">
    <property type="protein sequence ID" value="XAO75473.1"/>
    <property type="molecule type" value="Genomic_DNA"/>
</dbReference>
<reference evidence="2 3" key="1">
    <citation type="submission" date="2024-04" db="EMBL/GenBank/DDBJ databases">
        <title>Genome sequencing and assembly of rice foliar adapted Chryseobacterium endophyticum OsEnb-ALM-A6.</title>
        <authorList>
            <person name="Kumar S."/>
            <person name="Javed M."/>
            <person name="Chouhan V."/>
            <person name="Charishma K."/>
            <person name="Patel A."/>
            <person name="Kumar M."/>
            <person name="Sahu K.P."/>
            <person name="Kumar A."/>
        </authorList>
    </citation>
    <scope>NUCLEOTIDE SEQUENCE [LARGE SCALE GENOMIC DNA]</scope>
    <source>
        <strain evidence="2 3">OsEnb-ALM-A6</strain>
    </source>
</reference>
<feature type="transmembrane region" description="Helical" evidence="1">
    <location>
        <begin position="85"/>
        <end position="108"/>
    </location>
</feature>